<evidence type="ECO:0000256" key="6">
    <source>
        <dbReference type="ARBA" id="ARBA00048574"/>
    </source>
</evidence>
<dbReference type="EMBL" id="JAMWYK010000003">
    <property type="protein sequence ID" value="MCO0832156.1"/>
    <property type="molecule type" value="Genomic_DNA"/>
</dbReference>
<dbReference type="Gene3D" id="1.10.4200.10">
    <property type="entry name" value="Triphosphoribosyl-dephospho-CoA protein"/>
    <property type="match status" value="1"/>
</dbReference>
<comment type="catalytic activity">
    <reaction evidence="1 7">
        <text>3'-dephospho-CoA + ATP = 2'-(5''-triphospho-alpha-D-ribosyl)-3'-dephospho-CoA + adenine</text>
        <dbReference type="Rhea" id="RHEA:15117"/>
        <dbReference type="ChEBI" id="CHEBI:16708"/>
        <dbReference type="ChEBI" id="CHEBI:30616"/>
        <dbReference type="ChEBI" id="CHEBI:57328"/>
        <dbReference type="ChEBI" id="CHEBI:61378"/>
        <dbReference type="EC" id="2.4.2.52"/>
    </reaction>
</comment>
<keyword evidence="3" id="KW-0548">Nucleotidyltransferase</keyword>
<dbReference type="PANTHER" id="PTHR30201:SF2">
    <property type="entry name" value="2-(5''-TRIPHOSPHORIBOSYL)-3'-DEPHOSPHOCOENZYME-A SYNTHASE"/>
    <property type="match status" value="1"/>
</dbReference>
<keyword evidence="5 7" id="KW-0067">ATP-binding</keyword>
<evidence type="ECO:0000313" key="9">
    <source>
        <dbReference type="Proteomes" id="UP001523234"/>
    </source>
</evidence>
<dbReference type="PANTHER" id="PTHR30201">
    <property type="entry name" value="TRIPHOSPHORIBOSYL-DEPHOSPHO-COA SYNTHASE"/>
    <property type="match status" value="1"/>
</dbReference>
<keyword evidence="2 7" id="KW-0808">Transferase</keyword>
<dbReference type="RefSeq" id="WP_252443049.1">
    <property type="nucleotide sequence ID" value="NZ_JAMWYK010000003.1"/>
</dbReference>
<evidence type="ECO:0000256" key="7">
    <source>
        <dbReference type="HAMAP-Rule" id="MF_00397"/>
    </source>
</evidence>
<evidence type="ECO:0000256" key="2">
    <source>
        <dbReference type="ARBA" id="ARBA00022679"/>
    </source>
</evidence>
<dbReference type="EC" id="2.4.2.52" evidence="7"/>
<dbReference type="InterPro" id="IPR002736">
    <property type="entry name" value="CitG"/>
</dbReference>
<evidence type="ECO:0000256" key="5">
    <source>
        <dbReference type="ARBA" id="ARBA00022840"/>
    </source>
</evidence>
<keyword evidence="4 7" id="KW-0547">Nucleotide-binding</keyword>
<keyword evidence="8" id="KW-0328">Glycosyltransferase</keyword>
<evidence type="ECO:0000256" key="1">
    <source>
        <dbReference type="ARBA" id="ARBA00001210"/>
    </source>
</evidence>
<dbReference type="InterPro" id="IPR005551">
    <property type="entry name" value="CitX"/>
</dbReference>
<organism evidence="8 9">
    <name type="scientific">Fructobacillus apis</name>
    <dbReference type="NCBI Taxonomy" id="2935017"/>
    <lineage>
        <taxon>Bacteria</taxon>
        <taxon>Bacillati</taxon>
        <taxon>Bacillota</taxon>
        <taxon>Bacilli</taxon>
        <taxon>Lactobacillales</taxon>
        <taxon>Lactobacillaceae</taxon>
        <taxon>Fructobacillus</taxon>
    </lineage>
</organism>
<dbReference type="GO" id="GO:0046917">
    <property type="term" value="F:triphosphoribosyl-dephospho-CoA synthase activity"/>
    <property type="evidence" value="ECO:0007669"/>
    <property type="project" value="UniProtKB-EC"/>
</dbReference>
<dbReference type="NCBIfam" id="TIGR03125">
    <property type="entry name" value="citrate_citG"/>
    <property type="match status" value="1"/>
</dbReference>
<gene>
    <name evidence="7 8" type="primary">citG</name>
    <name evidence="8" type="ORF">NFX39_03510</name>
</gene>
<accession>A0ABT0ZQ86</accession>
<reference evidence="8 9" key="1">
    <citation type="submission" date="2022-06" db="EMBL/GenBank/DDBJ databases">
        <title>Fructobacillus taiwanensis sp. nov., isolated from the honeybee.</title>
        <authorList>
            <person name="Chen Y.-S."/>
            <person name="Wang L.-T."/>
            <person name="Lee Y.-S."/>
            <person name="Chang Y.-C."/>
            <person name="Wu H.-C."/>
            <person name="Liao C.-Y."/>
            <person name="Chen W.-H."/>
            <person name="Deng J.-N."/>
            <person name="Wang Y.-H."/>
        </authorList>
    </citation>
    <scope>NUCLEOTIDE SEQUENCE [LARGE SCALE GENOMIC DNA]</scope>
    <source>
        <strain evidence="8 9">W13</strain>
    </source>
</reference>
<dbReference type="InterPro" id="IPR017551">
    <property type="entry name" value="TriPribosyl-deP-CoA_syn_CitG"/>
</dbReference>
<sequence>MSLLENVFAGGKQVTLDNVLENREWRSNLQGQLEEKHPQETILAIKLNIPGAIKNSPALKQLFTAGWRTFMARLTFWPVRYIKVLKDRVTGPEGFLVVAGPITEVKKEAIRFEQHFFLGRLFDIDVMAENQEQYQLSRKDLGFSPRTCLVCDQDAKLCAQTEKHDLQELQTAVNDFYQEYFVKDPVIPAWDKREVVKSALFAFLAEASVTPKPGLVDPASTGSHDDMDIFSFIDSSIALEGYFGSCFEAGREFHGSDLKALLLKIRPSGIRAEEAMFIATEGVNTHKGAIFTVGIFLAAYGYASRNYQDPSLSFVLDVVAQMGSDLIKEELAKKTEHDQTAGQAQYEAYRFTGVRGEVAEGLVPLEKVGLPELRKSHGDTNVRLLNALMHLAANINDSTLIKRSKNPEIPRQMAAYSQKFFELGGANSEDGMAYLKQLDQDFIKENLSIGGAADYLILTALVGRLTGLI</sequence>
<dbReference type="Proteomes" id="UP001523234">
    <property type="component" value="Unassembled WGS sequence"/>
</dbReference>
<name>A0ABT0ZQ86_9LACO</name>
<comment type="similarity">
    <text evidence="7">Belongs to the CitG/MdcB family.</text>
</comment>
<proteinExistence type="inferred from homology"/>
<keyword evidence="9" id="KW-1185">Reference proteome</keyword>
<dbReference type="Pfam" id="PF01874">
    <property type="entry name" value="CitG"/>
    <property type="match status" value="1"/>
</dbReference>
<evidence type="ECO:0000313" key="8">
    <source>
        <dbReference type="EMBL" id="MCO0832156.1"/>
    </source>
</evidence>
<evidence type="ECO:0000256" key="4">
    <source>
        <dbReference type="ARBA" id="ARBA00022741"/>
    </source>
</evidence>
<protein>
    <recommendedName>
        <fullName evidence="7">Probable 2-(5''-triphosphoribosyl)-3'-dephosphocoenzyme-A synthase</fullName>
        <shortName evidence="7">2-(5''-triphosphoribosyl)-3'-dephospho-CoA synthase</shortName>
        <ecNumber evidence="7">2.4.2.52</ecNumber>
    </recommendedName>
</protein>
<comment type="catalytic activity">
    <reaction evidence="6">
        <text>apo-[citrate lyase ACP] + 2'-(5''-triphospho-alpha-D-ribosyl)-3'-dephospho-CoA = holo-[citrate lyase ACP] + diphosphate</text>
        <dbReference type="Rhea" id="RHEA:16333"/>
        <dbReference type="Rhea" id="RHEA-COMP:10157"/>
        <dbReference type="Rhea" id="RHEA-COMP:10158"/>
        <dbReference type="ChEBI" id="CHEBI:29999"/>
        <dbReference type="ChEBI" id="CHEBI:33019"/>
        <dbReference type="ChEBI" id="CHEBI:61378"/>
        <dbReference type="ChEBI" id="CHEBI:82683"/>
        <dbReference type="EC" id="2.7.7.61"/>
    </reaction>
</comment>
<evidence type="ECO:0000256" key="3">
    <source>
        <dbReference type="ARBA" id="ARBA00022695"/>
    </source>
</evidence>
<dbReference type="HAMAP" id="MF_00397">
    <property type="entry name" value="CitG"/>
    <property type="match status" value="1"/>
</dbReference>
<comment type="caution">
    <text evidence="8">The sequence shown here is derived from an EMBL/GenBank/DDBJ whole genome shotgun (WGS) entry which is preliminary data.</text>
</comment>
<dbReference type="GO" id="GO:0016757">
    <property type="term" value="F:glycosyltransferase activity"/>
    <property type="evidence" value="ECO:0007669"/>
    <property type="project" value="UniProtKB-KW"/>
</dbReference>
<dbReference type="Pfam" id="PF03802">
    <property type="entry name" value="CitX"/>
    <property type="match status" value="1"/>
</dbReference>
<dbReference type="NCBIfam" id="TIGR03124">
    <property type="entry name" value="citrate_citX"/>
    <property type="match status" value="1"/>
</dbReference>